<keyword evidence="2" id="KW-0418">Kinase</keyword>
<dbReference type="Pfam" id="PF01636">
    <property type="entry name" value="APH"/>
    <property type="match status" value="1"/>
</dbReference>
<evidence type="ECO:0000259" key="1">
    <source>
        <dbReference type="Pfam" id="PF01636"/>
    </source>
</evidence>
<evidence type="ECO:0000313" key="2">
    <source>
        <dbReference type="EMBL" id="KAG6369554.1"/>
    </source>
</evidence>
<feature type="domain" description="Aminoglycoside phosphotransferase" evidence="1">
    <location>
        <begin position="105"/>
        <end position="302"/>
    </location>
</feature>
<dbReference type="SUPFAM" id="SSF56112">
    <property type="entry name" value="Protein kinase-like (PK-like)"/>
    <property type="match status" value="1"/>
</dbReference>
<dbReference type="InterPro" id="IPR002575">
    <property type="entry name" value="Aminoglycoside_PTrfase"/>
</dbReference>
<dbReference type="OrthoDB" id="5404599at2759"/>
<name>A0A8I2YD14_9AGAM</name>
<dbReference type="PANTHER" id="PTHR21310">
    <property type="entry name" value="AMINOGLYCOSIDE PHOSPHOTRANSFERASE-RELATED-RELATED"/>
    <property type="match status" value="1"/>
</dbReference>
<keyword evidence="2" id="KW-0808">Transferase</keyword>
<comment type="caution">
    <text evidence="2">The sequence shown here is derived from an EMBL/GenBank/DDBJ whole genome shotgun (WGS) entry which is preliminary data.</text>
</comment>
<dbReference type="Gene3D" id="3.90.1200.10">
    <property type="match status" value="1"/>
</dbReference>
<sequence length="322" mass="36930">MAFRENQPTLGSERAILYSPQPASRNTCHGHHRPKYGREHDVRQQENARSGQMNVGTNTSFRRSALIAAVKVAKCLRPQRGNVLFLTSKLCVKYGRLVQLSEAFALQFIATHTSIPVPKLHCAFVHHGCTYILMDRIKGDMLVRGWASRTEESKAKIFGQLRKMVDEMRKLPAPGHCVSNVVGGSLYDSRFAGTSSTIGPFDTIQDFHLFLRNGLKEPPENYPEVGDMMRLQDQPWPMPVFTHADLSSFNILVRGDDVVGIIDWETAGWYPIYWEYTMACLEANPMNMWWKEEADHFLDPMQQDVEMEALRLKYFGRFPWFQ</sequence>
<dbReference type="InterPro" id="IPR051678">
    <property type="entry name" value="AGP_Transferase"/>
</dbReference>
<proteinExistence type="predicted"/>
<dbReference type="EMBL" id="JAGFBS010000075">
    <property type="protein sequence ID" value="KAG6369554.1"/>
    <property type="molecule type" value="Genomic_DNA"/>
</dbReference>
<dbReference type="InterPro" id="IPR011009">
    <property type="entry name" value="Kinase-like_dom_sf"/>
</dbReference>
<organism evidence="2 3">
    <name type="scientific">Boletus reticuloceps</name>
    <dbReference type="NCBI Taxonomy" id="495285"/>
    <lineage>
        <taxon>Eukaryota</taxon>
        <taxon>Fungi</taxon>
        <taxon>Dikarya</taxon>
        <taxon>Basidiomycota</taxon>
        <taxon>Agaricomycotina</taxon>
        <taxon>Agaricomycetes</taxon>
        <taxon>Agaricomycetidae</taxon>
        <taxon>Boletales</taxon>
        <taxon>Boletineae</taxon>
        <taxon>Boletaceae</taxon>
        <taxon>Boletoideae</taxon>
        <taxon>Boletus</taxon>
    </lineage>
</organism>
<protein>
    <submittedName>
        <fullName evidence="2">Kinase-like domain-containing protein</fullName>
    </submittedName>
</protein>
<dbReference type="CDD" id="cd05120">
    <property type="entry name" value="APH_ChoK_like"/>
    <property type="match status" value="1"/>
</dbReference>
<evidence type="ECO:0000313" key="3">
    <source>
        <dbReference type="Proteomes" id="UP000683000"/>
    </source>
</evidence>
<dbReference type="PANTHER" id="PTHR21310:SF55">
    <property type="entry name" value="AMINOGLYCOSIDE PHOSPHOTRANSFERASE DOMAIN-CONTAINING PROTEIN"/>
    <property type="match status" value="1"/>
</dbReference>
<gene>
    <name evidence="2" type="ORF">JVT61DRAFT_14256</name>
</gene>
<keyword evidence="3" id="KW-1185">Reference proteome</keyword>
<accession>A0A8I2YD14</accession>
<dbReference type="GO" id="GO:0016301">
    <property type="term" value="F:kinase activity"/>
    <property type="evidence" value="ECO:0007669"/>
    <property type="project" value="UniProtKB-KW"/>
</dbReference>
<reference evidence="2" key="1">
    <citation type="submission" date="2021-03" db="EMBL/GenBank/DDBJ databases">
        <title>Evolutionary innovations through gain and loss of genes in the ectomycorrhizal Boletales.</title>
        <authorList>
            <person name="Wu G."/>
            <person name="Miyauchi S."/>
            <person name="Morin E."/>
            <person name="Yang Z.-L."/>
            <person name="Xu J."/>
            <person name="Martin F.M."/>
        </authorList>
    </citation>
    <scope>NUCLEOTIDE SEQUENCE</scope>
    <source>
        <strain evidence="2">BR01</strain>
    </source>
</reference>
<dbReference type="Proteomes" id="UP000683000">
    <property type="component" value="Unassembled WGS sequence"/>
</dbReference>
<dbReference type="AlphaFoldDB" id="A0A8I2YD14"/>